<dbReference type="GO" id="GO:0016746">
    <property type="term" value="F:acyltransferase activity"/>
    <property type="evidence" value="ECO:0007669"/>
    <property type="project" value="UniProtKB-KW"/>
</dbReference>
<reference evidence="4 5" key="1">
    <citation type="submission" date="2024-09" db="EMBL/GenBank/DDBJ databases">
        <authorList>
            <person name="Sun Q."/>
            <person name="Mori K."/>
        </authorList>
    </citation>
    <scope>NUCLEOTIDE SEQUENCE [LARGE SCALE GENOMIC DNA]</scope>
    <source>
        <strain evidence="4 5">TBRC 7907</strain>
    </source>
</reference>
<dbReference type="SUPFAM" id="SSF55729">
    <property type="entry name" value="Acyl-CoA N-acyltransferases (Nat)"/>
    <property type="match status" value="1"/>
</dbReference>
<dbReference type="InterPro" id="IPR050832">
    <property type="entry name" value="Bact_Acetyltransf"/>
</dbReference>
<evidence type="ECO:0000256" key="1">
    <source>
        <dbReference type="ARBA" id="ARBA00022679"/>
    </source>
</evidence>
<keyword evidence="2 4" id="KW-0012">Acyltransferase</keyword>
<dbReference type="Proteomes" id="UP001589693">
    <property type="component" value="Unassembled WGS sequence"/>
</dbReference>
<dbReference type="CDD" id="cd04301">
    <property type="entry name" value="NAT_SF"/>
    <property type="match status" value="1"/>
</dbReference>
<keyword evidence="1 4" id="KW-0808">Transferase</keyword>
<protein>
    <submittedName>
        <fullName evidence="4">GNAT family N-acetyltransferase</fullName>
        <ecNumber evidence="4">2.3.-.-</ecNumber>
    </submittedName>
</protein>
<comment type="caution">
    <text evidence="4">The sequence shown here is derived from an EMBL/GenBank/DDBJ whole genome shotgun (WGS) entry which is preliminary data.</text>
</comment>
<dbReference type="EMBL" id="JBHLZU010000010">
    <property type="protein sequence ID" value="MFB9904533.1"/>
    <property type="molecule type" value="Genomic_DNA"/>
</dbReference>
<dbReference type="InterPro" id="IPR000182">
    <property type="entry name" value="GNAT_dom"/>
</dbReference>
<proteinExistence type="predicted"/>
<organism evidence="4 5">
    <name type="scientific">Allokutzneria oryzae</name>
    <dbReference type="NCBI Taxonomy" id="1378989"/>
    <lineage>
        <taxon>Bacteria</taxon>
        <taxon>Bacillati</taxon>
        <taxon>Actinomycetota</taxon>
        <taxon>Actinomycetes</taxon>
        <taxon>Pseudonocardiales</taxon>
        <taxon>Pseudonocardiaceae</taxon>
        <taxon>Allokutzneria</taxon>
    </lineage>
</organism>
<dbReference type="PANTHER" id="PTHR43877">
    <property type="entry name" value="AMINOALKYLPHOSPHONATE N-ACETYLTRANSFERASE-RELATED-RELATED"/>
    <property type="match status" value="1"/>
</dbReference>
<evidence type="ECO:0000313" key="5">
    <source>
        <dbReference type="Proteomes" id="UP001589693"/>
    </source>
</evidence>
<evidence type="ECO:0000256" key="2">
    <source>
        <dbReference type="ARBA" id="ARBA00023315"/>
    </source>
</evidence>
<dbReference type="Pfam" id="PF00583">
    <property type="entry name" value="Acetyltransf_1"/>
    <property type="match status" value="1"/>
</dbReference>
<dbReference type="Gene3D" id="3.40.630.30">
    <property type="match status" value="1"/>
</dbReference>
<evidence type="ECO:0000259" key="3">
    <source>
        <dbReference type="PROSITE" id="PS51186"/>
    </source>
</evidence>
<dbReference type="RefSeq" id="WP_377851740.1">
    <property type="nucleotide sequence ID" value="NZ_JBHLZU010000010.1"/>
</dbReference>
<keyword evidence="5" id="KW-1185">Reference proteome</keyword>
<evidence type="ECO:0000313" key="4">
    <source>
        <dbReference type="EMBL" id="MFB9904533.1"/>
    </source>
</evidence>
<name>A0ABV5ZUI5_9PSEU</name>
<dbReference type="PROSITE" id="PS51186">
    <property type="entry name" value="GNAT"/>
    <property type="match status" value="1"/>
</dbReference>
<feature type="domain" description="N-acetyltransferase" evidence="3">
    <location>
        <begin position="141"/>
        <end position="300"/>
    </location>
</feature>
<sequence>MTSDDVVREHFARVTALDPLFPVLEPPEGSERIEVPGAVGFHTTDLTSPGTALWAAARRHTLRVRLGGKGAPEPLGALLDAWETHLVDKCTRGDRDESAVVNWPSRDSDAVRELVFHGFATATVIAVRPAGRPIPHVTTSHTIRPAEPRDIEVLTDLAVSLHNHDARYGMVTERPNARELLAEEVKESVEAADGLTVVAERDGEVIGFVDAEVGERASWAQPMVAASPTAYLGKLFVRPGARSGGVATAMVAEVHAKLDAMGVPVTLMEHVLHNEFSTPFWYRQGYRPLWTIWQRRPAVR</sequence>
<accession>A0ABV5ZUI5</accession>
<dbReference type="EC" id="2.3.-.-" evidence="4"/>
<dbReference type="InterPro" id="IPR016181">
    <property type="entry name" value="Acyl_CoA_acyltransferase"/>
</dbReference>
<gene>
    <name evidence="4" type="ORF">ACFFQA_11380</name>
</gene>